<evidence type="ECO:0000256" key="1">
    <source>
        <dbReference type="SAM" id="MobiDB-lite"/>
    </source>
</evidence>
<feature type="transmembrane region" description="Helical" evidence="2">
    <location>
        <begin position="232"/>
        <end position="254"/>
    </location>
</feature>
<feature type="transmembrane region" description="Helical" evidence="2">
    <location>
        <begin position="123"/>
        <end position="141"/>
    </location>
</feature>
<evidence type="ECO:0000256" key="2">
    <source>
        <dbReference type="SAM" id="Phobius"/>
    </source>
</evidence>
<dbReference type="EMBL" id="MK174290">
    <property type="protein sequence ID" value="QBZ81483.1"/>
    <property type="molecule type" value="Genomic_DNA"/>
</dbReference>
<organism evidence="3 4">
    <name type="scientific">Pandoravirus celtis</name>
    <dbReference type="NCBI Taxonomy" id="2568002"/>
    <lineage>
        <taxon>Viruses</taxon>
        <taxon>Pandoravirus</taxon>
    </lineage>
</organism>
<evidence type="ECO:0000313" key="4">
    <source>
        <dbReference type="Proteomes" id="UP001237152"/>
    </source>
</evidence>
<accession>A0A4D6EJJ7</accession>
<keyword evidence="2" id="KW-0812">Transmembrane</keyword>
<keyword evidence="2" id="KW-0472">Membrane</keyword>
<feature type="region of interest" description="Disordered" evidence="1">
    <location>
        <begin position="1"/>
        <end position="26"/>
    </location>
</feature>
<proteinExistence type="predicted"/>
<sequence>MDRTFSRTTNNGPVDPAAMAPTTERDHVNDHQGADVACHHVTVTTAPLSREMPSADDDSAGFLSDALFACAPPAPLHKAPVSTMPVGSQCADHVDNSDLDMGRRRRRRHHDDDSNFDSTWRQMASMAVLALAISVLVVTVMRPLPASGVADAPSDILVPTTMDNATTPTLAPCHCAAGPQPGPTTEGRLTIEGSVATCTCTWPAEKATTSAKTDECWMRDFFSNLDVLVETVLTALVITAITIATPFLFLRLFFGA</sequence>
<dbReference type="Proteomes" id="UP001237152">
    <property type="component" value="Segment"/>
</dbReference>
<keyword evidence="2" id="KW-1133">Transmembrane helix</keyword>
<protein>
    <submittedName>
        <fullName evidence="3">Uncharacterized protein</fullName>
    </submittedName>
</protein>
<gene>
    <name evidence="3" type="ORF">pclt_cds_896</name>
</gene>
<feature type="compositionally biased region" description="Basic and acidic residues" evidence="1">
    <location>
        <begin position="92"/>
        <end position="102"/>
    </location>
</feature>
<reference evidence="3" key="1">
    <citation type="journal article" date="2019" name="Front. Microbiol.">
        <title>Pandoravirus Celtis Illustrates the Microevolution Processes at Work in the Giant Pandoraviridae Genomes.</title>
        <authorList>
            <person name="Legendre M."/>
            <person name="Alempic J.M."/>
            <person name="Philippe N."/>
            <person name="Lartigue A."/>
            <person name="Jeudy S."/>
            <person name="Poirot O."/>
            <person name="Ta N.T."/>
            <person name="Nin S."/>
            <person name="Coute Y."/>
            <person name="Abergel C."/>
            <person name="Claverie J.M."/>
        </authorList>
    </citation>
    <scope>NUCLEOTIDE SEQUENCE</scope>
</reference>
<feature type="compositionally biased region" description="Polar residues" evidence="1">
    <location>
        <begin position="1"/>
        <end position="12"/>
    </location>
</feature>
<feature type="region of interest" description="Disordered" evidence="1">
    <location>
        <begin position="82"/>
        <end position="117"/>
    </location>
</feature>
<name>A0A4D6EJJ7_9VIRU</name>
<evidence type="ECO:0000313" key="3">
    <source>
        <dbReference type="EMBL" id="QBZ81483.1"/>
    </source>
</evidence>